<dbReference type="OrthoDB" id="9798754at2"/>
<dbReference type="CDD" id="cd01038">
    <property type="entry name" value="Endonuclease_DUF559"/>
    <property type="match status" value="1"/>
</dbReference>
<proteinExistence type="predicted"/>
<dbReference type="AlphaFoldDB" id="A0A368N178"/>
<dbReference type="Gene3D" id="3.40.960.10">
    <property type="entry name" value="VSR Endonuclease"/>
    <property type="match status" value="1"/>
</dbReference>
<keyword evidence="2" id="KW-0378">Hydrolase</keyword>
<protein>
    <submittedName>
        <fullName evidence="2">Endonuclease domain-containing protein</fullName>
    </submittedName>
</protein>
<dbReference type="SUPFAM" id="SSF52980">
    <property type="entry name" value="Restriction endonuclease-like"/>
    <property type="match status" value="1"/>
</dbReference>
<accession>A0A368N178</accession>
<dbReference type="EMBL" id="QPID01000016">
    <property type="protein sequence ID" value="RCU43305.1"/>
    <property type="molecule type" value="Genomic_DNA"/>
</dbReference>
<sequence>MSSPLHLKARALRKAQTDVEKQLWSKLRARQLQSCKFRRQVPLGRYIVDFVCLERHLIVELDGSQHISQANYDEVRTAYLQRLGFHVIRFWNNEVIENLQGVLEVINAQLDM</sequence>
<dbReference type="InterPro" id="IPR047216">
    <property type="entry name" value="Endonuclease_DUF559_bact"/>
</dbReference>
<keyword evidence="2" id="KW-0255">Endonuclease</keyword>
<dbReference type="InterPro" id="IPR007569">
    <property type="entry name" value="DUF559"/>
</dbReference>
<evidence type="ECO:0000313" key="2">
    <source>
        <dbReference type="EMBL" id="RCU43305.1"/>
    </source>
</evidence>
<keyword evidence="2" id="KW-0540">Nuclease</keyword>
<feature type="domain" description="DUF559" evidence="1">
    <location>
        <begin position="6"/>
        <end position="110"/>
    </location>
</feature>
<dbReference type="PANTHER" id="PTHR38590:SF1">
    <property type="entry name" value="BLL0828 PROTEIN"/>
    <property type="match status" value="1"/>
</dbReference>
<comment type="caution">
    <text evidence="2">The sequence shown here is derived from an EMBL/GenBank/DDBJ whole genome shotgun (WGS) entry which is preliminary data.</text>
</comment>
<dbReference type="Pfam" id="PF04480">
    <property type="entry name" value="DUF559"/>
    <property type="match status" value="1"/>
</dbReference>
<keyword evidence="3" id="KW-1185">Reference proteome</keyword>
<dbReference type="GO" id="GO:0004519">
    <property type="term" value="F:endonuclease activity"/>
    <property type="evidence" value="ECO:0007669"/>
    <property type="project" value="UniProtKB-KW"/>
</dbReference>
<evidence type="ECO:0000313" key="3">
    <source>
        <dbReference type="Proteomes" id="UP000252558"/>
    </source>
</evidence>
<organism evidence="2 3">
    <name type="scientific">Corallincola holothuriorum</name>
    <dbReference type="NCBI Taxonomy" id="2282215"/>
    <lineage>
        <taxon>Bacteria</taxon>
        <taxon>Pseudomonadati</taxon>
        <taxon>Pseudomonadota</taxon>
        <taxon>Gammaproteobacteria</taxon>
        <taxon>Alteromonadales</taxon>
        <taxon>Psychromonadaceae</taxon>
        <taxon>Corallincola</taxon>
    </lineage>
</organism>
<evidence type="ECO:0000259" key="1">
    <source>
        <dbReference type="Pfam" id="PF04480"/>
    </source>
</evidence>
<dbReference type="PANTHER" id="PTHR38590">
    <property type="entry name" value="BLL0828 PROTEIN"/>
    <property type="match status" value="1"/>
</dbReference>
<dbReference type="InterPro" id="IPR011335">
    <property type="entry name" value="Restrct_endonuc-II-like"/>
</dbReference>
<name>A0A368N178_9GAMM</name>
<gene>
    <name evidence="2" type="ORF">DU002_18730</name>
</gene>
<dbReference type="Proteomes" id="UP000252558">
    <property type="component" value="Unassembled WGS sequence"/>
</dbReference>
<reference evidence="2 3" key="1">
    <citation type="submission" date="2018-07" db="EMBL/GenBank/DDBJ databases">
        <title>Corallincola holothuriorum sp. nov., a new facultative anaerobe isolated from sea cucumber Apostichopus japonicus.</title>
        <authorList>
            <person name="Xia H."/>
        </authorList>
    </citation>
    <scope>NUCLEOTIDE SEQUENCE [LARGE SCALE GENOMIC DNA]</scope>
    <source>
        <strain evidence="2 3">C4</strain>
    </source>
</reference>